<dbReference type="PROSITE" id="PS00098">
    <property type="entry name" value="THIOLASE_1"/>
    <property type="match status" value="1"/>
</dbReference>
<dbReference type="PIRSF" id="PIRSF000429">
    <property type="entry name" value="Ac-CoA_Ac_transf"/>
    <property type="match status" value="1"/>
</dbReference>
<keyword evidence="10" id="KW-0496">Mitochondrion</keyword>
<evidence type="ECO:0000256" key="5">
    <source>
        <dbReference type="ARBA" id="ARBA00012705"/>
    </source>
</evidence>
<comment type="pathway">
    <text evidence="2">Lipid metabolism.</text>
</comment>
<dbReference type="SUPFAM" id="SSF53901">
    <property type="entry name" value="Thiolase-like"/>
    <property type="match status" value="2"/>
</dbReference>
<feature type="active site" description="Proton acceptor" evidence="12">
    <location>
        <position position="380"/>
    </location>
</feature>
<evidence type="ECO:0000256" key="7">
    <source>
        <dbReference type="ARBA" id="ARBA00022723"/>
    </source>
</evidence>
<dbReference type="InterPro" id="IPR020617">
    <property type="entry name" value="Thiolase_C"/>
</dbReference>
<dbReference type="Gene3D" id="3.40.47.10">
    <property type="match status" value="1"/>
</dbReference>
<evidence type="ECO:0000259" key="15">
    <source>
        <dbReference type="Pfam" id="PF02803"/>
    </source>
</evidence>
<dbReference type="Pfam" id="PF00108">
    <property type="entry name" value="Thiolase_N"/>
    <property type="match status" value="1"/>
</dbReference>
<organism evidence="16">
    <name type="scientific">Oppiella nova</name>
    <dbReference type="NCBI Taxonomy" id="334625"/>
    <lineage>
        <taxon>Eukaryota</taxon>
        <taxon>Metazoa</taxon>
        <taxon>Ecdysozoa</taxon>
        <taxon>Arthropoda</taxon>
        <taxon>Chelicerata</taxon>
        <taxon>Arachnida</taxon>
        <taxon>Acari</taxon>
        <taxon>Acariformes</taxon>
        <taxon>Sarcoptiformes</taxon>
        <taxon>Oribatida</taxon>
        <taxon>Brachypylina</taxon>
        <taxon>Oppioidea</taxon>
        <taxon>Oppiidae</taxon>
        <taxon>Oppiella</taxon>
    </lineage>
</organism>
<reference evidence="16" key="1">
    <citation type="submission" date="2020-11" db="EMBL/GenBank/DDBJ databases">
        <authorList>
            <person name="Tran Van P."/>
        </authorList>
    </citation>
    <scope>NUCLEOTIDE SEQUENCE</scope>
</reference>
<dbReference type="GO" id="GO:0005739">
    <property type="term" value="C:mitochondrion"/>
    <property type="evidence" value="ECO:0007669"/>
    <property type="project" value="UniProtKB-SubCell"/>
</dbReference>
<evidence type="ECO:0000313" key="16">
    <source>
        <dbReference type="EMBL" id="CAD7649414.1"/>
    </source>
</evidence>
<evidence type="ECO:0000256" key="8">
    <source>
        <dbReference type="ARBA" id="ARBA00022946"/>
    </source>
</evidence>
<accession>A0A7R9LXA1</accession>
<feature type="domain" description="Thiolase N-terminal" evidence="14">
    <location>
        <begin position="7"/>
        <end position="265"/>
    </location>
</feature>
<evidence type="ECO:0000256" key="13">
    <source>
        <dbReference type="RuleBase" id="RU003557"/>
    </source>
</evidence>
<proteinExistence type="inferred from homology"/>
<dbReference type="InterPro" id="IPR020613">
    <property type="entry name" value="Thiolase_CS"/>
</dbReference>
<dbReference type="AlphaFoldDB" id="A0A7R9LXA1"/>
<evidence type="ECO:0000259" key="14">
    <source>
        <dbReference type="Pfam" id="PF00108"/>
    </source>
</evidence>
<sequence>MTTNQDVFIVSVARTPIGSFRGTLSALTAPQLGSIAIKGALERAGISGKDVDEVYFGNVLQAGVGQAPARQASIGAGIPVTVGCTTINKVCASGMKAIMLSAQSIRLGDNQVVVAGGMESMSQTPYYQTRGETPYGGITLADGIVIDGLTDVYSHTHMGLCTEGLALKYGLTREAQDQFATQSYRRSAKAAGAGVFVEEIVPVVIPGKRGKPDVTVTEDEEFKKVNFERMSSLAPVFKKDGTGTITAANASSLNDGAAATVLMSAAAVKKFGAKPLAKVVAFADAGVEPADFGIAPAYAVPKVLAKAGVEKSQIAHWEFNEAFSAVGLANIKHLDLNPDKVNPNGGAVALGHPLGCSGARIVNHLALHLKPNEYGMAAICNGGGGASALMIHKL</sequence>
<dbReference type="Pfam" id="PF02803">
    <property type="entry name" value="Thiolase_C"/>
    <property type="match status" value="1"/>
</dbReference>
<evidence type="ECO:0000256" key="2">
    <source>
        <dbReference type="ARBA" id="ARBA00005189"/>
    </source>
</evidence>
<evidence type="ECO:0000256" key="4">
    <source>
        <dbReference type="ARBA" id="ARBA00011881"/>
    </source>
</evidence>
<comment type="similarity">
    <text evidence="3 13">Belongs to the thiolase-like superfamily. Thiolase family.</text>
</comment>
<dbReference type="EC" id="2.3.1.9" evidence="5"/>
<feature type="active site" description="Proton acceptor" evidence="12">
    <location>
        <position position="352"/>
    </location>
</feature>
<evidence type="ECO:0000313" key="17">
    <source>
        <dbReference type="Proteomes" id="UP000728032"/>
    </source>
</evidence>
<dbReference type="InterPro" id="IPR020615">
    <property type="entry name" value="Thiolase_acyl_enz_int_AS"/>
</dbReference>
<evidence type="ECO:0000256" key="1">
    <source>
        <dbReference type="ARBA" id="ARBA00004173"/>
    </source>
</evidence>
<dbReference type="InterPro" id="IPR020610">
    <property type="entry name" value="Thiolase_AS"/>
</dbReference>
<evidence type="ECO:0000256" key="6">
    <source>
        <dbReference type="ARBA" id="ARBA00022679"/>
    </source>
</evidence>
<gene>
    <name evidence="16" type="ORF">ONB1V03_LOCUS7282</name>
</gene>
<comment type="subcellular location">
    <subcellularLocation>
        <location evidence="1">Mitochondrion</location>
    </subcellularLocation>
</comment>
<dbReference type="OrthoDB" id="5404651at2759"/>
<evidence type="ECO:0000256" key="9">
    <source>
        <dbReference type="ARBA" id="ARBA00022958"/>
    </source>
</evidence>
<dbReference type="GO" id="GO:0006635">
    <property type="term" value="P:fatty acid beta-oxidation"/>
    <property type="evidence" value="ECO:0007669"/>
    <property type="project" value="TreeGrafter"/>
</dbReference>
<dbReference type="PANTHER" id="PTHR18919">
    <property type="entry name" value="ACETYL-COA C-ACYLTRANSFERASE"/>
    <property type="match status" value="1"/>
</dbReference>
<comment type="subunit">
    <text evidence="4">Homotetramer.</text>
</comment>
<evidence type="ECO:0000256" key="3">
    <source>
        <dbReference type="ARBA" id="ARBA00010982"/>
    </source>
</evidence>
<keyword evidence="6 13" id="KW-0808">Transferase</keyword>
<dbReference type="GO" id="GO:0046872">
    <property type="term" value="F:metal ion binding"/>
    <property type="evidence" value="ECO:0007669"/>
    <property type="project" value="UniProtKB-KW"/>
</dbReference>
<dbReference type="NCBIfam" id="TIGR01930">
    <property type="entry name" value="AcCoA-C-Actrans"/>
    <property type="match status" value="1"/>
</dbReference>
<name>A0A7R9LXA1_9ACAR</name>
<dbReference type="EMBL" id="CAJPVJ010003620">
    <property type="protein sequence ID" value="CAG2167785.1"/>
    <property type="molecule type" value="Genomic_DNA"/>
</dbReference>
<dbReference type="GO" id="GO:0003985">
    <property type="term" value="F:acetyl-CoA C-acetyltransferase activity"/>
    <property type="evidence" value="ECO:0007669"/>
    <property type="project" value="UniProtKB-EC"/>
</dbReference>
<dbReference type="InterPro" id="IPR016039">
    <property type="entry name" value="Thiolase-like"/>
</dbReference>
<dbReference type="CDD" id="cd00751">
    <property type="entry name" value="thiolase"/>
    <property type="match status" value="1"/>
</dbReference>
<keyword evidence="8" id="KW-0809">Transit peptide</keyword>
<evidence type="ECO:0000256" key="11">
    <source>
        <dbReference type="ARBA" id="ARBA00023315"/>
    </source>
</evidence>
<dbReference type="PROSITE" id="PS00099">
    <property type="entry name" value="THIOLASE_3"/>
    <property type="match status" value="1"/>
</dbReference>
<evidence type="ECO:0000256" key="12">
    <source>
        <dbReference type="PIRSR" id="PIRSR000429-1"/>
    </source>
</evidence>
<dbReference type="InterPro" id="IPR002155">
    <property type="entry name" value="Thiolase"/>
</dbReference>
<dbReference type="PROSITE" id="PS00737">
    <property type="entry name" value="THIOLASE_2"/>
    <property type="match status" value="1"/>
</dbReference>
<keyword evidence="17" id="KW-1185">Reference proteome</keyword>
<dbReference type="PANTHER" id="PTHR18919:SF156">
    <property type="entry name" value="ACETYL-COA ACETYLTRANSFERASE, MITOCHONDRIAL"/>
    <property type="match status" value="1"/>
</dbReference>
<dbReference type="InterPro" id="IPR020616">
    <property type="entry name" value="Thiolase_N"/>
</dbReference>
<keyword evidence="11 13" id="KW-0012">Acyltransferase</keyword>
<dbReference type="EMBL" id="OC918445">
    <property type="protein sequence ID" value="CAD7649414.1"/>
    <property type="molecule type" value="Genomic_DNA"/>
</dbReference>
<keyword evidence="7" id="KW-0479">Metal-binding</keyword>
<dbReference type="FunFam" id="3.40.47.10:FF:000007">
    <property type="entry name" value="acetyl-CoA acetyltransferase, mitochondrial"/>
    <property type="match status" value="1"/>
</dbReference>
<feature type="active site" description="Acyl-thioester intermediate" evidence="12">
    <location>
        <position position="91"/>
    </location>
</feature>
<feature type="domain" description="Thiolase C-terminal" evidence="15">
    <location>
        <begin position="274"/>
        <end position="392"/>
    </location>
</feature>
<evidence type="ECO:0000256" key="10">
    <source>
        <dbReference type="ARBA" id="ARBA00023128"/>
    </source>
</evidence>
<protein>
    <recommendedName>
        <fullName evidence="5">acetyl-CoA C-acetyltransferase</fullName>
        <ecNumber evidence="5">2.3.1.9</ecNumber>
    </recommendedName>
</protein>
<keyword evidence="9" id="KW-0630">Potassium</keyword>
<dbReference type="Proteomes" id="UP000728032">
    <property type="component" value="Unassembled WGS sequence"/>
</dbReference>